<dbReference type="Proteomes" id="UP000051530">
    <property type="component" value="Unassembled WGS sequence"/>
</dbReference>
<feature type="non-terminal residue" evidence="1">
    <location>
        <position position="42"/>
    </location>
</feature>
<protein>
    <submittedName>
        <fullName evidence="1">Uncharacterized protein</fullName>
    </submittedName>
</protein>
<accession>A0A0R0LXZ3</accession>
<proteinExistence type="predicted"/>
<reference evidence="1 2" key="1">
    <citation type="submission" date="2015-07" db="EMBL/GenBank/DDBJ databases">
        <title>The genome of Pseudoloma neurophilia, a relevant intracellular parasite of the zebrafish.</title>
        <authorList>
            <person name="Ndikumana S."/>
            <person name="Pelin A."/>
            <person name="Sanders J."/>
            <person name="Corradi N."/>
        </authorList>
    </citation>
    <scope>NUCLEOTIDE SEQUENCE [LARGE SCALE GENOMIC DNA]</scope>
    <source>
        <strain evidence="1 2">MK1</strain>
    </source>
</reference>
<evidence type="ECO:0000313" key="1">
    <source>
        <dbReference type="EMBL" id="KRH94185.1"/>
    </source>
</evidence>
<dbReference type="VEuPathDB" id="MicrosporidiaDB:M153_351000127"/>
<keyword evidence="2" id="KW-1185">Reference proteome</keyword>
<comment type="caution">
    <text evidence="1">The sequence shown here is derived from an EMBL/GenBank/DDBJ whole genome shotgun (WGS) entry which is preliminary data.</text>
</comment>
<sequence>MPKISIIVFKERSDIFCKVKKRKSDKIKLVSSKITQIHFLKK</sequence>
<dbReference type="AlphaFoldDB" id="A0A0R0LXZ3"/>
<dbReference type="EMBL" id="LGUB01000121">
    <property type="protein sequence ID" value="KRH94185.1"/>
    <property type="molecule type" value="Genomic_DNA"/>
</dbReference>
<name>A0A0R0LXZ3_9MICR</name>
<organism evidence="1 2">
    <name type="scientific">Pseudoloma neurophilia</name>
    <dbReference type="NCBI Taxonomy" id="146866"/>
    <lineage>
        <taxon>Eukaryota</taxon>
        <taxon>Fungi</taxon>
        <taxon>Fungi incertae sedis</taxon>
        <taxon>Microsporidia</taxon>
        <taxon>Pseudoloma</taxon>
    </lineage>
</organism>
<gene>
    <name evidence="1" type="ORF">M153_351000127</name>
</gene>
<evidence type="ECO:0000313" key="2">
    <source>
        <dbReference type="Proteomes" id="UP000051530"/>
    </source>
</evidence>